<organism evidence="1 2">
    <name type="scientific">Liberibacter crescens (strain BT-1)</name>
    <dbReference type="NCBI Taxonomy" id="1215343"/>
    <lineage>
        <taxon>Bacteria</taxon>
        <taxon>Pseudomonadati</taxon>
        <taxon>Pseudomonadota</taxon>
        <taxon>Alphaproteobacteria</taxon>
        <taxon>Hyphomicrobiales</taxon>
        <taxon>Rhizobiaceae</taxon>
        <taxon>Liberibacter</taxon>
    </lineage>
</organism>
<keyword evidence="2" id="KW-1185">Reference proteome</keyword>
<dbReference type="EMBL" id="CP003789">
    <property type="protein sequence ID" value="AGA64476.1"/>
    <property type="molecule type" value="Genomic_DNA"/>
</dbReference>
<name>L0EVQ9_LIBCB</name>
<reference evidence="1 2" key="1">
    <citation type="journal article" date="2012" name="Stand. Genomic Sci.">
        <title>Complete genome sequence of Liberibacter crescens BT-1.</title>
        <authorList>
            <person name="Leonard M.T."/>
            <person name="Fagen J.R."/>
            <person name="Davis-Richardson A.G."/>
            <person name="Davis M.J."/>
            <person name="Triplett E.W."/>
        </authorList>
    </citation>
    <scope>NUCLEOTIDE SEQUENCE [LARGE SCALE GENOMIC DNA]</scope>
    <source>
        <strain evidence="1 2">BT-1</strain>
    </source>
</reference>
<evidence type="ECO:0000313" key="1">
    <source>
        <dbReference type="EMBL" id="AGA64476.1"/>
    </source>
</evidence>
<dbReference type="HOGENOM" id="CLU_2538505_0_0_5"/>
<dbReference type="AlphaFoldDB" id="L0EVQ9"/>
<sequence>MDWLFTGKESNYKAFEIEDSTGVEKLLDIYVGVDKVTKEKLLKIAEILALESVNEASQTLSYVSNTPDNLCTMEEKRKKKRMR</sequence>
<dbReference type="STRING" id="1215343.B488_04840"/>
<protein>
    <submittedName>
        <fullName evidence="1">Uncharacterized protein</fullName>
    </submittedName>
</protein>
<gene>
    <name evidence="1" type="ordered locus">B488_04840</name>
</gene>
<dbReference type="KEGG" id="lcc:B488_04840"/>
<dbReference type="PATRIC" id="fig|1215343.11.peg.494"/>
<evidence type="ECO:0000313" key="2">
    <source>
        <dbReference type="Proteomes" id="UP000010799"/>
    </source>
</evidence>
<dbReference type="Proteomes" id="UP000010799">
    <property type="component" value="Chromosome"/>
</dbReference>
<proteinExistence type="predicted"/>
<accession>L0EVQ9</accession>